<comment type="caution">
    <text evidence="6">The sequence shown here is derived from an EMBL/GenBank/DDBJ whole genome shotgun (WGS) entry which is preliminary data.</text>
</comment>
<feature type="domain" description="Galactosyltransferase C-terminal" evidence="5">
    <location>
        <begin position="156"/>
        <end position="216"/>
    </location>
</feature>
<dbReference type="Proteomes" id="UP000295701">
    <property type="component" value="Unassembled WGS sequence"/>
</dbReference>
<reference evidence="6 7" key="1">
    <citation type="submission" date="2019-03" db="EMBL/GenBank/DDBJ databases">
        <title>Primorskyibacter sp. SS33 isolated from sediments.</title>
        <authorList>
            <person name="Xunke S."/>
        </authorList>
    </citation>
    <scope>NUCLEOTIDE SEQUENCE [LARGE SCALE GENOMIC DNA]</scope>
    <source>
        <strain evidence="6 7">SS33</strain>
    </source>
</reference>
<gene>
    <name evidence="6" type="ORF">E2L08_07695</name>
</gene>
<proteinExistence type="inferred from homology"/>
<dbReference type="PANTHER" id="PTHR43179">
    <property type="entry name" value="RHAMNOSYLTRANSFERASE WBBL"/>
    <property type="match status" value="1"/>
</dbReference>
<dbReference type="InterPro" id="IPR001173">
    <property type="entry name" value="Glyco_trans_2-like"/>
</dbReference>
<dbReference type="InterPro" id="IPR029044">
    <property type="entry name" value="Nucleotide-diphossugar_trans"/>
</dbReference>
<evidence type="ECO:0000256" key="3">
    <source>
        <dbReference type="ARBA" id="ARBA00022679"/>
    </source>
</evidence>
<keyword evidence="2" id="KW-0328">Glycosyltransferase</keyword>
<evidence type="ECO:0000259" key="4">
    <source>
        <dbReference type="Pfam" id="PF00535"/>
    </source>
</evidence>
<dbReference type="GO" id="GO:0016757">
    <property type="term" value="F:glycosyltransferase activity"/>
    <property type="evidence" value="ECO:0007669"/>
    <property type="project" value="UniProtKB-KW"/>
</dbReference>
<comment type="similarity">
    <text evidence="1">Belongs to the glycosyltransferase 2 family.</text>
</comment>
<dbReference type="EMBL" id="SNAA01000007">
    <property type="protein sequence ID" value="TDL79769.1"/>
    <property type="molecule type" value="Genomic_DNA"/>
</dbReference>
<dbReference type="AlphaFoldDB" id="A0A4V3B9L8"/>
<dbReference type="Gene3D" id="3.90.550.10">
    <property type="entry name" value="Spore Coat Polysaccharide Biosynthesis Protein SpsA, Chain A"/>
    <property type="match status" value="1"/>
</dbReference>
<dbReference type="Pfam" id="PF00535">
    <property type="entry name" value="Glycos_transf_2"/>
    <property type="match status" value="1"/>
</dbReference>
<sequence>MPETSVLTIAAGRAAHLRNVVRGLAAQTVPPRELVVGVMQDDPYDDLPETGFPIRQVHVRRADGQLPLAAARNAVAAAAGGEVLAFVDVDCIPAPEFVADVTRAVGLRGGLVMGEVMYLPNGAADDGPDWPLFERLAERHSDRGAPPRKSLARCDDYRCFWSLNFALTRADWDRSGGFDERYFGYGGEDTDYGRTLEARGIPIWWARGARVYHQYHAHCMPPIHHMRSVLRNTEVFRDKWGERTMGHWLHGFRLMGLIDEIDGELVVLREPNEADFALCRQKPERPYANTRRVLDILQADEARGLSNRERTAQVAAAEAALAGSSASAT</sequence>
<evidence type="ECO:0000256" key="1">
    <source>
        <dbReference type="ARBA" id="ARBA00006739"/>
    </source>
</evidence>
<evidence type="ECO:0000313" key="7">
    <source>
        <dbReference type="Proteomes" id="UP000295701"/>
    </source>
</evidence>
<dbReference type="Pfam" id="PF02709">
    <property type="entry name" value="Glyco_transf_7C"/>
    <property type="match status" value="1"/>
</dbReference>
<dbReference type="OrthoDB" id="6653642at2"/>
<feature type="domain" description="Glycosyltransferase 2-like" evidence="4">
    <location>
        <begin position="5"/>
        <end position="106"/>
    </location>
</feature>
<dbReference type="SUPFAM" id="SSF53448">
    <property type="entry name" value="Nucleotide-diphospho-sugar transferases"/>
    <property type="match status" value="1"/>
</dbReference>
<protein>
    <submittedName>
        <fullName evidence="6">Glycosyltransferase</fullName>
    </submittedName>
</protein>
<accession>A0A4V3B9L8</accession>
<evidence type="ECO:0000259" key="5">
    <source>
        <dbReference type="Pfam" id="PF02709"/>
    </source>
</evidence>
<dbReference type="PANTHER" id="PTHR43179:SF12">
    <property type="entry name" value="GALACTOFURANOSYLTRANSFERASE GLFT2"/>
    <property type="match status" value="1"/>
</dbReference>
<evidence type="ECO:0000313" key="6">
    <source>
        <dbReference type="EMBL" id="TDL79769.1"/>
    </source>
</evidence>
<name>A0A4V3B9L8_9RHOB</name>
<dbReference type="InterPro" id="IPR027791">
    <property type="entry name" value="Galactosyl_T_C"/>
</dbReference>
<organism evidence="6 7">
    <name type="scientific">Palleronia sediminis</name>
    <dbReference type="NCBI Taxonomy" id="2547833"/>
    <lineage>
        <taxon>Bacteria</taxon>
        <taxon>Pseudomonadati</taxon>
        <taxon>Pseudomonadota</taxon>
        <taxon>Alphaproteobacteria</taxon>
        <taxon>Rhodobacterales</taxon>
        <taxon>Roseobacteraceae</taxon>
        <taxon>Palleronia</taxon>
    </lineage>
</organism>
<evidence type="ECO:0000256" key="2">
    <source>
        <dbReference type="ARBA" id="ARBA00022676"/>
    </source>
</evidence>
<dbReference type="RefSeq" id="WP_133396493.1">
    <property type="nucleotide sequence ID" value="NZ_SNAA01000007.1"/>
</dbReference>
<keyword evidence="7" id="KW-1185">Reference proteome</keyword>
<keyword evidence="3 6" id="KW-0808">Transferase</keyword>